<dbReference type="InterPro" id="IPR011701">
    <property type="entry name" value="MFS"/>
</dbReference>
<feature type="transmembrane region" description="Helical" evidence="6">
    <location>
        <begin position="54"/>
        <end position="74"/>
    </location>
</feature>
<feature type="transmembrane region" description="Helical" evidence="6">
    <location>
        <begin position="333"/>
        <end position="352"/>
    </location>
</feature>
<evidence type="ECO:0000259" key="7">
    <source>
        <dbReference type="PROSITE" id="PS50850"/>
    </source>
</evidence>
<evidence type="ECO:0000256" key="3">
    <source>
        <dbReference type="ARBA" id="ARBA00022692"/>
    </source>
</evidence>
<evidence type="ECO:0000256" key="2">
    <source>
        <dbReference type="ARBA" id="ARBA00022475"/>
    </source>
</evidence>
<reference evidence="9" key="1">
    <citation type="journal article" date="2019" name="Int. J. Syst. Evol. Microbiol.">
        <title>The Global Catalogue of Microorganisms (GCM) 10K type strain sequencing project: providing services to taxonomists for standard genome sequencing and annotation.</title>
        <authorList>
            <consortium name="The Broad Institute Genomics Platform"/>
            <consortium name="The Broad Institute Genome Sequencing Center for Infectious Disease"/>
            <person name="Wu L."/>
            <person name="Ma J."/>
        </authorList>
    </citation>
    <scope>NUCLEOTIDE SEQUENCE [LARGE SCALE GENOMIC DNA]</scope>
    <source>
        <strain evidence="9">JCM 18303</strain>
    </source>
</reference>
<keyword evidence="2" id="KW-1003">Cell membrane</keyword>
<evidence type="ECO:0000256" key="5">
    <source>
        <dbReference type="ARBA" id="ARBA00023136"/>
    </source>
</evidence>
<organism evidence="8 9">
    <name type="scientific">Pseudonocardia eucalypti</name>
    <dbReference type="NCBI Taxonomy" id="648755"/>
    <lineage>
        <taxon>Bacteria</taxon>
        <taxon>Bacillati</taxon>
        <taxon>Actinomycetota</taxon>
        <taxon>Actinomycetes</taxon>
        <taxon>Pseudonocardiales</taxon>
        <taxon>Pseudonocardiaceae</taxon>
        <taxon>Pseudonocardia</taxon>
    </lineage>
</organism>
<evidence type="ECO:0000256" key="6">
    <source>
        <dbReference type="SAM" id="Phobius"/>
    </source>
</evidence>
<keyword evidence="5 6" id="KW-0472">Membrane</keyword>
<protein>
    <recommendedName>
        <fullName evidence="7">Major facilitator superfamily (MFS) profile domain-containing protein</fullName>
    </recommendedName>
</protein>
<dbReference type="InterPro" id="IPR050189">
    <property type="entry name" value="MFS_Efflux_Transporters"/>
</dbReference>
<evidence type="ECO:0000256" key="4">
    <source>
        <dbReference type="ARBA" id="ARBA00022989"/>
    </source>
</evidence>
<keyword evidence="4 6" id="KW-1133">Transmembrane helix</keyword>
<feature type="transmembrane region" description="Helical" evidence="6">
    <location>
        <begin position="139"/>
        <end position="162"/>
    </location>
</feature>
<feature type="transmembrane region" description="Helical" evidence="6">
    <location>
        <begin position="215"/>
        <end position="234"/>
    </location>
</feature>
<dbReference type="SUPFAM" id="SSF103473">
    <property type="entry name" value="MFS general substrate transporter"/>
    <property type="match status" value="1"/>
</dbReference>
<dbReference type="Proteomes" id="UP001428817">
    <property type="component" value="Unassembled WGS sequence"/>
</dbReference>
<comment type="subcellular location">
    <subcellularLocation>
        <location evidence="1">Cell membrane</location>
        <topology evidence="1">Multi-pass membrane protein</topology>
    </subcellularLocation>
</comment>
<dbReference type="RefSeq" id="WP_185062710.1">
    <property type="nucleotide sequence ID" value="NZ_BAABJP010000004.1"/>
</dbReference>
<dbReference type="PROSITE" id="PS50850">
    <property type="entry name" value="MFS"/>
    <property type="match status" value="1"/>
</dbReference>
<gene>
    <name evidence="8" type="ORF">GCM10023321_11340</name>
</gene>
<feature type="transmembrane region" description="Helical" evidence="6">
    <location>
        <begin position="12"/>
        <end position="34"/>
    </location>
</feature>
<feature type="transmembrane region" description="Helical" evidence="6">
    <location>
        <begin position="106"/>
        <end position="127"/>
    </location>
</feature>
<feature type="domain" description="Major facilitator superfamily (MFS) profile" evidence="7">
    <location>
        <begin position="14"/>
        <end position="383"/>
    </location>
</feature>
<feature type="transmembrane region" description="Helical" evidence="6">
    <location>
        <begin position="81"/>
        <end position="100"/>
    </location>
</feature>
<feature type="transmembrane region" description="Helical" evidence="6">
    <location>
        <begin position="358"/>
        <end position="377"/>
    </location>
</feature>
<feature type="transmembrane region" description="Helical" evidence="6">
    <location>
        <begin position="276"/>
        <end position="293"/>
    </location>
</feature>
<dbReference type="Pfam" id="PF07690">
    <property type="entry name" value="MFS_1"/>
    <property type="match status" value="1"/>
</dbReference>
<feature type="transmembrane region" description="Helical" evidence="6">
    <location>
        <begin position="299"/>
        <end position="321"/>
    </location>
</feature>
<feature type="transmembrane region" description="Helical" evidence="6">
    <location>
        <begin position="168"/>
        <end position="188"/>
    </location>
</feature>
<dbReference type="PANTHER" id="PTHR43124">
    <property type="entry name" value="PURINE EFFLUX PUMP PBUE"/>
    <property type="match status" value="1"/>
</dbReference>
<keyword evidence="3 6" id="KW-0812">Transmembrane</keyword>
<keyword evidence="9" id="KW-1185">Reference proteome</keyword>
<accession>A0ABP9PLM0</accession>
<dbReference type="InterPro" id="IPR036259">
    <property type="entry name" value="MFS_trans_sf"/>
</dbReference>
<proteinExistence type="predicted"/>
<dbReference type="Gene3D" id="1.20.1250.20">
    <property type="entry name" value="MFS general substrate transporter like domains"/>
    <property type="match status" value="2"/>
</dbReference>
<feature type="transmembrane region" description="Helical" evidence="6">
    <location>
        <begin position="246"/>
        <end position="264"/>
    </location>
</feature>
<evidence type="ECO:0000313" key="8">
    <source>
        <dbReference type="EMBL" id="GAA5148679.1"/>
    </source>
</evidence>
<dbReference type="EMBL" id="BAABJP010000004">
    <property type="protein sequence ID" value="GAA5148679.1"/>
    <property type="molecule type" value="Genomic_DNA"/>
</dbReference>
<dbReference type="InterPro" id="IPR020846">
    <property type="entry name" value="MFS_dom"/>
</dbReference>
<comment type="caution">
    <text evidence="8">The sequence shown here is derived from an EMBL/GenBank/DDBJ whole genome shotgun (WGS) entry which is preliminary data.</text>
</comment>
<dbReference type="PANTHER" id="PTHR43124:SF3">
    <property type="entry name" value="CHLORAMPHENICOL EFFLUX PUMP RV0191"/>
    <property type="match status" value="1"/>
</dbReference>
<evidence type="ECO:0000313" key="9">
    <source>
        <dbReference type="Proteomes" id="UP001428817"/>
    </source>
</evidence>
<sequence>MTGSRPDVRVATWRVVVPGTGMIAVTFGLARYGYGLLLPDMHRELGIDPRAGGLIASGAYLSYLAGTAFVVWGIARFGTRAPIAVAAALAAAGMATVATAHGPVQVAAGVLVAGASAGLAFPPYADVVARELPAERRAVPWTTISSGTGWGVALAGPVAIAFGVHWRLAWLVFAGLAAVAGVVAVLVTPPGRAPSSARLPRLSWSWFVCPRSRPLLVGAVLIGAGSSVWWVFAVDALRAAGVGPDAARISFVACGIAGVLASLTGTLTRRIGLRRGYLALCLALACAVAVWGFTSSNTAAIIAAAAFGVSYNAVVGTHGLWNADVFATRPSAGLAAVNTALTAGMITGPALGGLVIHVYGYPSAFLAASGVIALAMLQPPGKR</sequence>
<name>A0ABP9PLM0_9PSEU</name>
<evidence type="ECO:0000256" key="1">
    <source>
        <dbReference type="ARBA" id="ARBA00004651"/>
    </source>
</evidence>